<comment type="function">
    <text evidence="2 10">Forms oxaloacetate, a four-carbon dicarboxylic acid source for the tricarboxylic acid cycle.</text>
</comment>
<comment type="catalytic activity">
    <reaction evidence="9 10">
        <text>oxaloacetate + phosphate = phosphoenolpyruvate + hydrogencarbonate</text>
        <dbReference type="Rhea" id="RHEA:28370"/>
        <dbReference type="ChEBI" id="CHEBI:16452"/>
        <dbReference type="ChEBI" id="CHEBI:17544"/>
        <dbReference type="ChEBI" id="CHEBI:43474"/>
        <dbReference type="ChEBI" id="CHEBI:58702"/>
        <dbReference type="EC" id="4.1.1.31"/>
    </reaction>
</comment>
<keyword evidence="8 10" id="KW-0120">Carbon dioxide fixation</keyword>
<comment type="cofactor">
    <cofactor evidence="1 10">
        <name>Mg(2+)</name>
        <dbReference type="ChEBI" id="CHEBI:18420"/>
    </cofactor>
</comment>
<feature type="active site" evidence="10 11">
    <location>
        <position position="175"/>
    </location>
</feature>
<reference evidence="14" key="1">
    <citation type="submission" date="2016-10" db="EMBL/GenBank/DDBJ databases">
        <authorList>
            <person name="Varghese N."/>
            <person name="Submissions S."/>
        </authorList>
    </citation>
    <scope>NUCLEOTIDE SEQUENCE [LARGE SCALE GENOMIC DNA]</scope>
    <source>
        <strain evidence="14">Nm76</strain>
    </source>
</reference>
<dbReference type="STRING" id="42354.SAMN05216333_13210"/>
<keyword evidence="7 10" id="KW-0456">Lyase</keyword>
<dbReference type="GO" id="GO:0008964">
    <property type="term" value="F:phosphoenolpyruvate carboxylase activity"/>
    <property type="evidence" value="ECO:0007669"/>
    <property type="project" value="UniProtKB-UniRule"/>
</dbReference>
<evidence type="ECO:0000256" key="2">
    <source>
        <dbReference type="ARBA" id="ARBA00003670"/>
    </source>
</evidence>
<dbReference type="InterPro" id="IPR021135">
    <property type="entry name" value="PEP_COase"/>
</dbReference>
<dbReference type="Pfam" id="PF00311">
    <property type="entry name" value="PEPcase"/>
    <property type="match status" value="1"/>
</dbReference>
<dbReference type="NCBIfam" id="NF000584">
    <property type="entry name" value="PRK00009.1"/>
    <property type="match status" value="1"/>
</dbReference>
<gene>
    <name evidence="10" type="primary">ppc</name>
    <name evidence="13" type="ORF">SAMN05216333_13210</name>
</gene>
<evidence type="ECO:0000256" key="3">
    <source>
        <dbReference type="ARBA" id="ARBA00008346"/>
    </source>
</evidence>
<dbReference type="GO" id="GO:0015977">
    <property type="term" value="P:carbon fixation"/>
    <property type="evidence" value="ECO:0007669"/>
    <property type="project" value="UniProtKB-UniRule"/>
</dbReference>
<keyword evidence="13" id="KW-0670">Pyruvate</keyword>
<dbReference type="PANTHER" id="PTHR30523:SF6">
    <property type="entry name" value="PHOSPHOENOLPYRUVATE CARBOXYLASE"/>
    <property type="match status" value="1"/>
</dbReference>
<dbReference type="PROSITE" id="PS00393">
    <property type="entry name" value="PEPCASE_2"/>
    <property type="match status" value="1"/>
</dbReference>
<name>A0A1H8UAJ8_9PROT</name>
<evidence type="ECO:0000256" key="6">
    <source>
        <dbReference type="ARBA" id="ARBA00022842"/>
    </source>
</evidence>
<evidence type="ECO:0000256" key="12">
    <source>
        <dbReference type="PROSITE-ProRule" id="PRU10112"/>
    </source>
</evidence>
<organism evidence="13 14">
    <name type="scientific">Nitrosomonas oligotropha</name>
    <dbReference type="NCBI Taxonomy" id="42354"/>
    <lineage>
        <taxon>Bacteria</taxon>
        <taxon>Pseudomonadati</taxon>
        <taxon>Pseudomonadota</taxon>
        <taxon>Betaproteobacteria</taxon>
        <taxon>Nitrosomonadales</taxon>
        <taxon>Nitrosomonadaceae</taxon>
        <taxon>Nitrosomonas</taxon>
    </lineage>
</organism>
<dbReference type="PROSITE" id="PS00781">
    <property type="entry name" value="PEPCASE_1"/>
    <property type="match status" value="1"/>
</dbReference>
<dbReference type="EC" id="4.1.1.31" evidence="4 10"/>
<dbReference type="AlphaFoldDB" id="A0A1H8UAJ8"/>
<evidence type="ECO:0000256" key="8">
    <source>
        <dbReference type="ARBA" id="ARBA00023300"/>
    </source>
</evidence>
<evidence type="ECO:0000313" key="13">
    <source>
        <dbReference type="EMBL" id="SEP00067.1"/>
    </source>
</evidence>
<evidence type="ECO:0000256" key="11">
    <source>
        <dbReference type="PROSITE-ProRule" id="PRU10111"/>
    </source>
</evidence>
<evidence type="ECO:0000256" key="5">
    <source>
        <dbReference type="ARBA" id="ARBA00022419"/>
    </source>
</evidence>
<dbReference type="HAMAP" id="MF_00595">
    <property type="entry name" value="PEPcase_type1"/>
    <property type="match status" value="1"/>
</dbReference>
<dbReference type="Proteomes" id="UP000198814">
    <property type="component" value="Unassembled WGS sequence"/>
</dbReference>
<dbReference type="GO" id="GO:0006099">
    <property type="term" value="P:tricarboxylic acid cycle"/>
    <property type="evidence" value="ECO:0007669"/>
    <property type="project" value="InterPro"/>
</dbReference>
<comment type="subunit">
    <text evidence="10">Homotetramer.</text>
</comment>
<dbReference type="SUPFAM" id="SSF51621">
    <property type="entry name" value="Phosphoenolpyruvate/pyruvate domain"/>
    <property type="match status" value="1"/>
</dbReference>
<dbReference type="InterPro" id="IPR015813">
    <property type="entry name" value="Pyrv/PenolPyrv_kinase-like_dom"/>
</dbReference>
<dbReference type="PANTHER" id="PTHR30523">
    <property type="entry name" value="PHOSPHOENOLPYRUVATE CARBOXYLASE"/>
    <property type="match status" value="1"/>
</dbReference>
<evidence type="ECO:0000256" key="10">
    <source>
        <dbReference type="HAMAP-Rule" id="MF_00595"/>
    </source>
</evidence>
<sequence length="949" mass="107960">MQARAGFIFDRGYVNAMSAADSENNSANNKLVNDKDLPLREDIRFLGRMLGDTLREQDGDSAFELVENIRQTAIRFHRDQDPKAREELDAILDRLSDENALPVVRAFSYFSLLSNIAEDVHHNRRRRAHLRAESPLQEGSLTLALERVLTSNNNSPAILFDFFKKAVVSPVLTAHPTEVQRRSILDCQLTIERLLRERARTELTPNELRHNEENLRATIEILWQTRMLRPSRLSVNDEIENGLTFYSYTFLTEIPYIYAKIEDFLERRLNQNEIPAVSSFLRIGSWIGGDRDGNPFVTHDVMLRAVERQSSVALDYYIDAAQKIGRSMSLTEQLVKVSDDVKELVATAPDIPNRSDEPYRRIFLSIGARLVATARQFGHQVLQLSTAEKREPYADCAEFLRDLDTIIASLKQHKSAWIARGALRNLRRAADVFGFHLTPLDMRQHSKIHEQVVSELFQHHTGKSGYAQLDQKQRTEWLLSEISQSRPILATYDGFSELAQSELRILHCAADIHRRFGRAALPNYIISMTTSIINVLEVAYLLQQVGLLQSGENPQLHLNIIPLFETISDLRVCGEIMDQLFSTPYYRKLLVSRGNVQEVMLGYSDSNKDGGFITSNWEIYKAEIELTKVFAKHNVELRLFHGRGGTVGRGGGPSYQSILAQPPGSVNGQIRVTEQGEVISSKYAEPEIGRRNLETLVAATMEATLLGHDSLGANADRYYQVMEKLASVSFAAYRDLVYETEGFKKFFLESTPIREMSGLHIGSRPPSRKNSDAIEDLRAIPWVFSWSLSRMMLPGWYGFGHAVEAFVNREDQGGQGLALLQEMYREWPFMQTLLSNMDMVLAKTDMGIASRYAELVEDVALREQIFGRIKEEWSRSQKWLFALTGHTELLQDNPTLARSIRNRTPYIDPLNHLQVELLRRYRSGEDSEEVKRSIHLTINGVTAGLRNSG</sequence>
<evidence type="ECO:0000256" key="1">
    <source>
        <dbReference type="ARBA" id="ARBA00001946"/>
    </source>
</evidence>
<proteinExistence type="inferred from homology"/>
<dbReference type="Gene3D" id="1.20.1440.90">
    <property type="entry name" value="Phosphoenolpyruvate/pyruvate domain"/>
    <property type="match status" value="1"/>
</dbReference>
<dbReference type="PRINTS" id="PR00150">
    <property type="entry name" value="PEPCARBXLASE"/>
</dbReference>
<evidence type="ECO:0000256" key="7">
    <source>
        <dbReference type="ARBA" id="ARBA00023239"/>
    </source>
</evidence>
<dbReference type="InterPro" id="IPR018129">
    <property type="entry name" value="PEP_COase_Lys_AS"/>
</dbReference>
<protein>
    <recommendedName>
        <fullName evidence="5 10">Phosphoenolpyruvate carboxylase</fullName>
        <shortName evidence="10">PEPC</shortName>
        <shortName evidence="10">PEPCase</shortName>
        <ecNumber evidence="4 10">4.1.1.31</ecNumber>
    </recommendedName>
</protein>
<dbReference type="GO" id="GO:0005829">
    <property type="term" value="C:cytosol"/>
    <property type="evidence" value="ECO:0007669"/>
    <property type="project" value="TreeGrafter"/>
</dbReference>
<evidence type="ECO:0000256" key="4">
    <source>
        <dbReference type="ARBA" id="ARBA00012305"/>
    </source>
</evidence>
<feature type="active site" evidence="10 12">
    <location>
        <position position="608"/>
    </location>
</feature>
<dbReference type="InterPro" id="IPR022805">
    <property type="entry name" value="PEP_COase_bac/pln-type"/>
</dbReference>
<dbReference type="InterPro" id="IPR033129">
    <property type="entry name" value="PEPCASE_His_AS"/>
</dbReference>
<keyword evidence="6 10" id="KW-0460">Magnesium</keyword>
<keyword evidence="14" id="KW-1185">Reference proteome</keyword>
<dbReference type="GO" id="GO:0000287">
    <property type="term" value="F:magnesium ion binding"/>
    <property type="evidence" value="ECO:0007669"/>
    <property type="project" value="UniProtKB-UniRule"/>
</dbReference>
<dbReference type="EMBL" id="FODO01000032">
    <property type="protein sequence ID" value="SEP00067.1"/>
    <property type="molecule type" value="Genomic_DNA"/>
</dbReference>
<evidence type="ECO:0000256" key="9">
    <source>
        <dbReference type="ARBA" id="ARBA00048995"/>
    </source>
</evidence>
<evidence type="ECO:0000313" key="14">
    <source>
        <dbReference type="Proteomes" id="UP000198814"/>
    </source>
</evidence>
<dbReference type="GO" id="GO:0006107">
    <property type="term" value="P:oxaloacetate metabolic process"/>
    <property type="evidence" value="ECO:0007669"/>
    <property type="project" value="UniProtKB-UniRule"/>
</dbReference>
<comment type="similarity">
    <text evidence="3 10">Belongs to the PEPCase type 1 family.</text>
</comment>
<accession>A0A1H8UAJ8</accession>